<dbReference type="AlphaFoldDB" id="A0A2L0EQY2"/>
<evidence type="ECO:0000313" key="1">
    <source>
        <dbReference type="EMBL" id="AUX41728.1"/>
    </source>
</evidence>
<evidence type="ECO:0000313" key="2">
    <source>
        <dbReference type="Proteomes" id="UP000238348"/>
    </source>
</evidence>
<dbReference type="EMBL" id="CP012673">
    <property type="protein sequence ID" value="AUX41728.1"/>
    <property type="molecule type" value="Genomic_DNA"/>
</dbReference>
<proteinExistence type="predicted"/>
<sequence length="228" mass="25457">MKKTKDDCVRTSNAQVEPWRPDETLRIRFFIPHNTIIGTIIGEQPTKDLLRMVATADDRSVEFHEDELWCVGNLSQLTSLTAGAELNLYIESAKHTDDPIGIFLDGYPPCRPVSEICRQWSNETYKTTATEYFFSMPDADERAQGSCGSPVVGVSFVIDGAGKLLGVSWHKTFNPSTEDPKAYAWKPPAVGLIKRGMQFIGRADSCKSAGRVTSLLKDAPWWVRQDLT</sequence>
<dbReference type="Proteomes" id="UP000238348">
    <property type="component" value="Chromosome"/>
</dbReference>
<organism evidence="1 2">
    <name type="scientific">Sorangium cellulosum</name>
    <name type="common">Polyangium cellulosum</name>
    <dbReference type="NCBI Taxonomy" id="56"/>
    <lineage>
        <taxon>Bacteria</taxon>
        <taxon>Pseudomonadati</taxon>
        <taxon>Myxococcota</taxon>
        <taxon>Polyangia</taxon>
        <taxon>Polyangiales</taxon>
        <taxon>Polyangiaceae</taxon>
        <taxon>Sorangium</taxon>
    </lineage>
</organism>
<protein>
    <submittedName>
        <fullName evidence="1">Uncharacterized protein</fullName>
    </submittedName>
</protein>
<reference evidence="1 2" key="1">
    <citation type="submission" date="2015-09" db="EMBL/GenBank/DDBJ databases">
        <title>Sorangium comparison.</title>
        <authorList>
            <person name="Zaburannyi N."/>
            <person name="Bunk B."/>
            <person name="Overmann J."/>
            <person name="Mueller R."/>
        </authorList>
    </citation>
    <scope>NUCLEOTIDE SEQUENCE [LARGE SCALE GENOMIC DNA]</scope>
    <source>
        <strain evidence="1 2">So ce26</strain>
    </source>
</reference>
<accession>A0A2L0EQY2</accession>
<dbReference type="RefSeq" id="WP_159396965.1">
    <property type="nucleotide sequence ID" value="NZ_CP012673.1"/>
</dbReference>
<name>A0A2L0EQY2_SORCE</name>
<gene>
    <name evidence="1" type="ORF">SOCE26_031510</name>
</gene>